<dbReference type="EMBL" id="JAWRCO010000002">
    <property type="protein sequence ID" value="MDW6004899.1"/>
    <property type="molecule type" value="Genomic_DNA"/>
</dbReference>
<gene>
    <name evidence="1" type="ORF">SBX37_18735</name>
    <name evidence="2" type="ORF">VIM7927_02965</name>
</gene>
<dbReference type="AlphaFoldDB" id="A0A1Y6IXB8"/>
<evidence type="ECO:0000313" key="4">
    <source>
        <dbReference type="Proteomes" id="UP001283366"/>
    </source>
</evidence>
<dbReference type="Gene3D" id="3.40.190.10">
    <property type="entry name" value="Periplasmic binding protein-like II"/>
    <property type="match status" value="1"/>
</dbReference>
<keyword evidence="4" id="KW-1185">Reference proteome</keyword>
<organism evidence="2 3">
    <name type="scientific">Vibrio mangrovi</name>
    <dbReference type="NCBI Taxonomy" id="474394"/>
    <lineage>
        <taxon>Bacteria</taxon>
        <taxon>Pseudomonadati</taxon>
        <taxon>Pseudomonadota</taxon>
        <taxon>Gammaproteobacteria</taxon>
        <taxon>Vibrionales</taxon>
        <taxon>Vibrionaceae</taxon>
        <taxon>Vibrio</taxon>
    </lineage>
</organism>
<dbReference type="Proteomes" id="UP001283366">
    <property type="component" value="Unassembled WGS sequence"/>
</dbReference>
<dbReference type="Proteomes" id="UP000196125">
    <property type="component" value="Unassembled WGS sequence"/>
</dbReference>
<reference evidence="2 3" key="1">
    <citation type="submission" date="2017-05" db="EMBL/GenBank/DDBJ databases">
        <authorList>
            <person name="Song R."/>
            <person name="Chenine A.L."/>
            <person name="Ruprecht R.M."/>
        </authorList>
    </citation>
    <scope>NUCLEOTIDE SEQUENCE [LARGE SCALE GENOMIC DNA]</scope>
    <source>
        <strain evidence="2 3">CECT 7927</strain>
    </source>
</reference>
<dbReference type="RefSeq" id="WP_143693246.1">
    <property type="nucleotide sequence ID" value="NZ_AP024884.1"/>
</dbReference>
<dbReference type="OrthoDB" id="5368544at2"/>
<dbReference type="EMBL" id="FXXI01000006">
    <property type="protein sequence ID" value="SMS01661.1"/>
    <property type="molecule type" value="Genomic_DNA"/>
</dbReference>
<evidence type="ECO:0000313" key="1">
    <source>
        <dbReference type="EMBL" id="MDW6004899.1"/>
    </source>
</evidence>
<protein>
    <recommendedName>
        <fullName evidence="5">Phosphate ABC transporter substrate-binding protein</fullName>
    </recommendedName>
</protein>
<reference evidence="1 4" key="2">
    <citation type="submission" date="2023-11" db="EMBL/GenBank/DDBJ databases">
        <title>Plant-associative lifestyle of Vibrio porteresiae and its evolutionary dynamics.</title>
        <authorList>
            <person name="Rameshkumar N."/>
            <person name="Kirti K."/>
        </authorList>
    </citation>
    <scope>NUCLEOTIDE SEQUENCE [LARGE SCALE GENOMIC DNA]</scope>
    <source>
        <strain evidence="1 4">MSSRF38</strain>
    </source>
</reference>
<evidence type="ECO:0000313" key="2">
    <source>
        <dbReference type="EMBL" id="SMS01661.1"/>
    </source>
</evidence>
<proteinExistence type="predicted"/>
<name>A0A1Y6IXB8_9VIBR</name>
<sequence length="150" mass="16826">MRRDAQPNHFCRILRFWVGISSLILCLFVSAKPHPEILVVANAASQLTELTHNEIRQIYMGGTLSRKYHAVALKVGSPTRIQFNTKVIGLTENRIQSYWAQLLFTGRSQPPPELASTQEVLHYVTTVSNAIGYLPAGLEIPPNVIVVYKK</sequence>
<accession>A0A1Y6IXB8</accession>
<evidence type="ECO:0000313" key="3">
    <source>
        <dbReference type="Proteomes" id="UP000196125"/>
    </source>
</evidence>
<evidence type="ECO:0008006" key="5">
    <source>
        <dbReference type="Google" id="ProtNLM"/>
    </source>
</evidence>
<dbReference type="SUPFAM" id="SSF53850">
    <property type="entry name" value="Periplasmic binding protein-like II"/>
    <property type="match status" value="1"/>
</dbReference>